<dbReference type="STRING" id="1797582.A2442_03285"/>
<protein>
    <recommendedName>
        <fullName evidence="2">Serpin domain-containing protein</fullName>
    </recommendedName>
</protein>
<feature type="domain" description="Serpin" evidence="2">
    <location>
        <begin position="60"/>
        <end position="426"/>
    </location>
</feature>
<dbReference type="GO" id="GO:0004867">
    <property type="term" value="F:serine-type endopeptidase inhibitor activity"/>
    <property type="evidence" value="ECO:0007669"/>
    <property type="project" value="InterPro"/>
</dbReference>
<dbReference type="PANTHER" id="PTHR11461">
    <property type="entry name" value="SERINE PROTEASE INHIBITOR, SERPIN"/>
    <property type="match status" value="1"/>
</dbReference>
<evidence type="ECO:0000259" key="2">
    <source>
        <dbReference type="SMART" id="SM00093"/>
    </source>
</evidence>
<dbReference type="InterPro" id="IPR036186">
    <property type="entry name" value="Serpin_sf"/>
</dbReference>
<comment type="similarity">
    <text evidence="1">Belongs to the serpin family.</text>
</comment>
<dbReference type="InterPro" id="IPR023795">
    <property type="entry name" value="Serpin_CS"/>
</dbReference>
<dbReference type="SUPFAM" id="SSF56574">
    <property type="entry name" value="Serpins"/>
    <property type="match status" value="1"/>
</dbReference>
<dbReference type="SMART" id="SM00093">
    <property type="entry name" value="SERPIN"/>
    <property type="match status" value="1"/>
</dbReference>
<dbReference type="CDD" id="cd19590">
    <property type="entry name" value="serpin_thermopin-like"/>
    <property type="match status" value="1"/>
</dbReference>
<dbReference type="Proteomes" id="UP000179003">
    <property type="component" value="Unassembled WGS sequence"/>
</dbReference>
<dbReference type="InterPro" id="IPR042185">
    <property type="entry name" value="Serpin_sf_2"/>
</dbReference>
<dbReference type="Gene3D" id="3.30.497.10">
    <property type="entry name" value="Antithrombin, subunit I, domain 2"/>
    <property type="match status" value="1"/>
</dbReference>
<organism evidence="3 4">
    <name type="scientific">Candidatus Campbellbacteria bacterium RIFOXYC2_FULL_35_25</name>
    <dbReference type="NCBI Taxonomy" id="1797582"/>
    <lineage>
        <taxon>Bacteria</taxon>
        <taxon>Candidatus Campbelliibacteriota</taxon>
    </lineage>
</organism>
<dbReference type="InterPro" id="IPR023796">
    <property type="entry name" value="Serpin_dom"/>
</dbReference>
<proteinExistence type="inferred from homology"/>
<dbReference type="InterPro" id="IPR000215">
    <property type="entry name" value="Serpin_fam"/>
</dbReference>
<gene>
    <name evidence="3" type="ORF">A2442_03285</name>
</gene>
<evidence type="ECO:0000313" key="3">
    <source>
        <dbReference type="EMBL" id="OGD67501.1"/>
    </source>
</evidence>
<reference evidence="3 4" key="1">
    <citation type="journal article" date="2016" name="Nat. Commun.">
        <title>Thousands of microbial genomes shed light on interconnected biogeochemical processes in an aquifer system.</title>
        <authorList>
            <person name="Anantharaman K."/>
            <person name="Brown C.T."/>
            <person name="Hug L.A."/>
            <person name="Sharon I."/>
            <person name="Castelle C.J."/>
            <person name="Probst A.J."/>
            <person name="Thomas B.C."/>
            <person name="Singh A."/>
            <person name="Wilkins M.J."/>
            <person name="Karaoz U."/>
            <person name="Brodie E.L."/>
            <person name="Williams K.H."/>
            <person name="Hubbard S.S."/>
            <person name="Banfield J.F."/>
        </authorList>
    </citation>
    <scope>NUCLEOTIDE SEQUENCE [LARGE SCALE GENOMIC DNA]</scope>
</reference>
<dbReference type="PANTHER" id="PTHR11461:SF211">
    <property type="entry name" value="GH10112P-RELATED"/>
    <property type="match status" value="1"/>
</dbReference>
<sequence length="428" mass="48513">MKKSLIILVVVIFIAGISYFTRGDNELSFISVDEQPMADETGATQEGVAGIVDANNKFAFNLYFQYTEKYQNKNIFFSPYSISSALAMVYEGAEGTTAEEIEKVFYFPKEDEDRRASFAKIFNDINKEEKTYKLSTANALWAQKDFTFLDDYKFNVTNYYGGEVINLDFVGETEKSRVTINDWVESKTNNKIKDLIPQGVLSEMTRSVLTNAVYFKGNWAQPFDKKDTKDEDFEVNKDTVVKVPTMQLMGDDAKFNYTENDEVQFLELPYEGGNLSMLVILPKGSDLSRIEKSIDSKKIAEWKTASHKVRVDVYLPKFKFETKDFMKDTLEKMGMSNSFNSELADFSGMTGKKDLFIGQVIHQAFVEVNEEGTEAAAATAVSLQITSVLVDIPDEVLIFRADHPFIFLIQQNQTGNVLFMGRVNNPAK</sequence>
<dbReference type="InterPro" id="IPR042178">
    <property type="entry name" value="Serpin_sf_1"/>
</dbReference>
<accession>A0A1F5EJD8</accession>
<evidence type="ECO:0000313" key="4">
    <source>
        <dbReference type="Proteomes" id="UP000179003"/>
    </source>
</evidence>
<dbReference type="GO" id="GO:0005615">
    <property type="term" value="C:extracellular space"/>
    <property type="evidence" value="ECO:0007669"/>
    <property type="project" value="InterPro"/>
</dbReference>
<name>A0A1F5EJD8_9BACT</name>
<dbReference type="PROSITE" id="PS00284">
    <property type="entry name" value="SERPIN"/>
    <property type="match status" value="1"/>
</dbReference>
<dbReference type="AlphaFoldDB" id="A0A1F5EJD8"/>
<evidence type="ECO:0000256" key="1">
    <source>
        <dbReference type="RuleBase" id="RU000411"/>
    </source>
</evidence>
<dbReference type="EMBL" id="MFAE01000005">
    <property type="protein sequence ID" value="OGD67501.1"/>
    <property type="molecule type" value="Genomic_DNA"/>
</dbReference>
<dbReference type="Pfam" id="PF00079">
    <property type="entry name" value="Serpin"/>
    <property type="match status" value="1"/>
</dbReference>
<comment type="caution">
    <text evidence="3">The sequence shown here is derived from an EMBL/GenBank/DDBJ whole genome shotgun (WGS) entry which is preliminary data.</text>
</comment>
<dbReference type="Gene3D" id="2.30.39.10">
    <property type="entry name" value="Alpha-1-antitrypsin, domain 1"/>
    <property type="match status" value="1"/>
</dbReference>